<organism evidence="3">
    <name type="scientific">Desertifilum tharense IPPAS B-1220</name>
    <dbReference type="NCBI Taxonomy" id="1781255"/>
    <lineage>
        <taxon>Bacteria</taxon>
        <taxon>Bacillati</taxon>
        <taxon>Cyanobacteriota</taxon>
        <taxon>Cyanophyceae</taxon>
        <taxon>Desertifilales</taxon>
        <taxon>Desertifilaceae</taxon>
        <taxon>Desertifilum</taxon>
    </lineage>
</organism>
<dbReference type="InterPro" id="IPR051599">
    <property type="entry name" value="Cell_Envelope_Assoc"/>
</dbReference>
<dbReference type="PANTHER" id="PTHR30336:SF4">
    <property type="entry name" value="ENVELOPE BIOGENESIS FACTOR ELYC"/>
    <property type="match status" value="1"/>
</dbReference>
<dbReference type="PANTHER" id="PTHR30336">
    <property type="entry name" value="INNER MEMBRANE PROTEIN, PROBABLE PERMEASE"/>
    <property type="match status" value="1"/>
</dbReference>
<dbReference type="CDD" id="cd06259">
    <property type="entry name" value="YdcF-like"/>
    <property type="match status" value="1"/>
</dbReference>
<feature type="domain" description="DUF218" evidence="2">
    <location>
        <begin position="89"/>
        <end position="220"/>
    </location>
</feature>
<reference evidence="3" key="1">
    <citation type="submission" date="2016-09" db="EMBL/GenBank/DDBJ databases">
        <title>Draft genome of thermotolerant cyanobacterium Desertifilum sp. strain IPPAS B-1220.</title>
        <authorList>
            <person name="Sinetova M.A."/>
            <person name="Bolakhan K."/>
            <person name="Zayadan B.K."/>
            <person name="Mironov K.S."/>
            <person name="Ustinova V."/>
            <person name="Kupriyanova E.V."/>
            <person name="Sidorov R.A."/>
            <person name="Skrypnik A.N."/>
            <person name="Gogoleva N.E."/>
            <person name="Gogolev Y.V."/>
            <person name="Los D.A."/>
        </authorList>
    </citation>
    <scope>NUCLEOTIDE SEQUENCE [LARGE SCALE GENOMIC DNA]</scope>
    <source>
        <strain evidence="3">IPPAS B-1220</strain>
    </source>
</reference>
<dbReference type="InterPro" id="IPR003848">
    <property type="entry name" value="DUF218"/>
</dbReference>
<feature type="transmembrane region" description="Helical" evidence="1">
    <location>
        <begin position="24"/>
        <end position="42"/>
    </location>
</feature>
<comment type="caution">
    <text evidence="3">The sequence shown here is derived from an EMBL/GenBank/DDBJ whole genome shotgun (WGS) entry which is preliminary data.</text>
</comment>
<evidence type="ECO:0000313" key="3">
    <source>
        <dbReference type="EMBL" id="OEJ74993.1"/>
    </source>
</evidence>
<dbReference type="AlphaFoldDB" id="A0A1E5QKV7"/>
<dbReference type="InterPro" id="IPR014729">
    <property type="entry name" value="Rossmann-like_a/b/a_fold"/>
</dbReference>
<gene>
    <name evidence="3" type="ORF">BH720_11680</name>
</gene>
<dbReference type="Pfam" id="PF02698">
    <property type="entry name" value="DUF218"/>
    <property type="match status" value="1"/>
</dbReference>
<name>A0A1E5QKV7_9CYAN</name>
<evidence type="ECO:0000259" key="2">
    <source>
        <dbReference type="Pfam" id="PF02698"/>
    </source>
</evidence>
<dbReference type="RefSeq" id="WP_069967381.1">
    <property type="nucleotide sequence ID" value="NZ_CM124774.1"/>
</dbReference>
<proteinExistence type="predicted"/>
<dbReference type="OrthoDB" id="457975at2"/>
<keyword evidence="1" id="KW-1133">Transmembrane helix</keyword>
<dbReference type="EMBL" id="MJGC01000057">
    <property type="protein sequence ID" value="OEJ74993.1"/>
    <property type="molecule type" value="Genomic_DNA"/>
</dbReference>
<feature type="transmembrane region" description="Helical" evidence="1">
    <location>
        <begin position="54"/>
        <end position="73"/>
    </location>
</feature>
<sequence>MFDSPSCDRPFTQFPLWVSWDSPILILIISGAIGFLIFWLVRHPHHRRRFFRSPVFYAIAGLVLTVIVLTVGVKDALFLPSDPGVPVNAIAILGRGEPLRSERVQAATQLWQSGRSPLIFVSGTGDTPPTLELLRANQIPDTALNGENCSLTTRENAQFTAAILPPQDYPTLLLITDPPHLWRSLFEFRAQGYNVIPYPSPLPEDWSIGQTTFLAFREVIFLVLASGQLFFFPDSAFTPADPVAPTLLQQAQQYAQGDRQ</sequence>
<protein>
    <recommendedName>
        <fullName evidence="2">DUF218 domain-containing protein</fullName>
    </recommendedName>
</protein>
<evidence type="ECO:0000256" key="1">
    <source>
        <dbReference type="SAM" id="Phobius"/>
    </source>
</evidence>
<dbReference type="GO" id="GO:0005886">
    <property type="term" value="C:plasma membrane"/>
    <property type="evidence" value="ECO:0007669"/>
    <property type="project" value="TreeGrafter"/>
</dbReference>
<keyword evidence="1" id="KW-0472">Membrane</keyword>
<keyword evidence="1" id="KW-0812">Transmembrane</keyword>
<dbReference type="Gene3D" id="3.40.50.620">
    <property type="entry name" value="HUPs"/>
    <property type="match status" value="1"/>
</dbReference>
<dbReference type="GO" id="GO:0000270">
    <property type="term" value="P:peptidoglycan metabolic process"/>
    <property type="evidence" value="ECO:0007669"/>
    <property type="project" value="TreeGrafter"/>
</dbReference>
<dbReference type="STRING" id="1781255.BH720_11680"/>
<dbReference type="GO" id="GO:0043164">
    <property type="term" value="P:Gram-negative-bacterium-type cell wall biogenesis"/>
    <property type="evidence" value="ECO:0007669"/>
    <property type="project" value="TreeGrafter"/>
</dbReference>
<accession>A0A1E5QKV7</accession>